<dbReference type="AlphaFoldDB" id="A0A1G6HLJ0"/>
<protein>
    <recommendedName>
        <fullName evidence="9">Prepilin leader peptidase/N-methyltransferase</fullName>
        <ecNumber evidence="9">2.1.1.-</ecNumber>
        <ecNumber evidence="9">3.4.23.43</ecNumber>
    </recommendedName>
</protein>
<feature type="transmembrane region" description="Helical" evidence="10">
    <location>
        <begin position="227"/>
        <end position="247"/>
    </location>
</feature>
<sequence>MIYVFVFLMGLIFGSFLNVCIYRIPRGISIITPPSSCPTCDTPIKWYDNIPLLSYIILKGKCRNCKSKISLKYPIIEIFGGLIALGVFLKFGLSLNTIFWIIFGYCLLVLSFIDLELFIIPDIINILLLVFGILFVIFNGKITEGLIGGVFGFILFYSVAEIFSKILKQEALGFGDVKLLGVIGVWLGWVGVVYTIFFASFIGSIVGILLVALFGKTFKAKIPFGPFLALSAFSYIFFGKELMHVLYGI</sequence>
<dbReference type="GO" id="GO:0032259">
    <property type="term" value="P:methylation"/>
    <property type="evidence" value="ECO:0007669"/>
    <property type="project" value="UniProtKB-KW"/>
</dbReference>
<keyword evidence="6 10" id="KW-1133">Transmembrane helix</keyword>
<accession>A0A1G6HLJ0</accession>
<keyword evidence="7 10" id="KW-0472">Membrane</keyword>
<dbReference type="InterPro" id="IPR000045">
    <property type="entry name" value="Prepilin_IV_endopep_pep"/>
</dbReference>
<comment type="similarity">
    <text evidence="2 8">Belongs to the peptidase A24 family.</text>
</comment>
<dbReference type="GO" id="GO:0005886">
    <property type="term" value="C:plasma membrane"/>
    <property type="evidence" value="ECO:0007669"/>
    <property type="project" value="UniProtKB-SubCell"/>
</dbReference>
<organism evidence="13 14">
    <name type="scientific">Desulfurella multipotens</name>
    <dbReference type="NCBI Taxonomy" id="79269"/>
    <lineage>
        <taxon>Bacteria</taxon>
        <taxon>Pseudomonadati</taxon>
        <taxon>Campylobacterota</taxon>
        <taxon>Desulfurellia</taxon>
        <taxon>Desulfurellales</taxon>
        <taxon>Desulfurellaceae</taxon>
        <taxon>Desulfurella</taxon>
    </lineage>
</organism>
<reference evidence="14" key="1">
    <citation type="submission" date="2016-10" db="EMBL/GenBank/DDBJ databases">
        <authorList>
            <person name="Varghese N."/>
            <person name="Submissions S."/>
        </authorList>
    </citation>
    <scope>NUCLEOTIDE SEQUENCE [LARGE SCALE GENOMIC DNA]</scope>
    <source>
        <strain evidence="14">DSM 8415</strain>
    </source>
</reference>
<evidence type="ECO:0000256" key="3">
    <source>
        <dbReference type="ARBA" id="ARBA00022475"/>
    </source>
</evidence>
<dbReference type="PANTHER" id="PTHR30487:SF0">
    <property type="entry name" value="PREPILIN LEADER PEPTIDASE_N-METHYLTRANSFERASE-RELATED"/>
    <property type="match status" value="1"/>
</dbReference>
<keyword evidence="4" id="KW-0997">Cell inner membrane</keyword>
<keyword evidence="9 13" id="KW-0808">Transferase</keyword>
<comment type="function">
    <text evidence="9">Plays an essential role in type IV pili and type II pseudopili formation by proteolytically removing the leader sequence from substrate proteins and subsequently monomethylating the alpha-amino group of the newly exposed N-terminal phenylalanine.</text>
</comment>
<dbReference type="InterPro" id="IPR010627">
    <property type="entry name" value="Prepilin_pept_A24_N"/>
</dbReference>
<evidence type="ECO:0000259" key="11">
    <source>
        <dbReference type="Pfam" id="PF01478"/>
    </source>
</evidence>
<keyword evidence="5 9" id="KW-0812">Transmembrane</keyword>
<name>A0A1G6HLJ0_9BACT</name>
<feature type="transmembrane region" description="Helical" evidence="10">
    <location>
        <begin position="146"/>
        <end position="164"/>
    </location>
</feature>
<evidence type="ECO:0000256" key="9">
    <source>
        <dbReference type="RuleBase" id="RU003794"/>
    </source>
</evidence>
<evidence type="ECO:0000256" key="2">
    <source>
        <dbReference type="ARBA" id="ARBA00005801"/>
    </source>
</evidence>
<evidence type="ECO:0000256" key="1">
    <source>
        <dbReference type="ARBA" id="ARBA00004429"/>
    </source>
</evidence>
<feature type="transmembrane region" description="Helical" evidence="10">
    <location>
        <begin position="122"/>
        <end position="140"/>
    </location>
</feature>
<evidence type="ECO:0000313" key="14">
    <source>
        <dbReference type="Proteomes" id="UP000199411"/>
    </source>
</evidence>
<dbReference type="InterPro" id="IPR014032">
    <property type="entry name" value="Peptidase_A24A_bac"/>
</dbReference>
<feature type="domain" description="Prepilin type IV endopeptidase peptidase" evidence="11">
    <location>
        <begin position="101"/>
        <end position="208"/>
    </location>
</feature>
<evidence type="ECO:0000256" key="10">
    <source>
        <dbReference type="SAM" id="Phobius"/>
    </source>
</evidence>
<dbReference type="Proteomes" id="UP000199411">
    <property type="component" value="Unassembled WGS sequence"/>
</dbReference>
<evidence type="ECO:0000256" key="8">
    <source>
        <dbReference type="RuleBase" id="RU003793"/>
    </source>
</evidence>
<dbReference type="OrthoDB" id="9789291at2"/>
<dbReference type="GO" id="GO:0004190">
    <property type="term" value="F:aspartic-type endopeptidase activity"/>
    <property type="evidence" value="ECO:0007669"/>
    <property type="project" value="UniProtKB-EC"/>
</dbReference>
<keyword evidence="9 13" id="KW-0489">Methyltransferase</keyword>
<dbReference type="Gene3D" id="1.20.120.1220">
    <property type="match status" value="1"/>
</dbReference>
<feature type="domain" description="Prepilin peptidase A24 N-terminal" evidence="12">
    <location>
        <begin position="8"/>
        <end position="91"/>
    </location>
</feature>
<keyword evidence="9" id="KW-0378">Hydrolase</keyword>
<dbReference type="GO" id="GO:0006465">
    <property type="term" value="P:signal peptide processing"/>
    <property type="evidence" value="ECO:0007669"/>
    <property type="project" value="TreeGrafter"/>
</dbReference>
<comment type="subcellular location">
    <subcellularLocation>
        <location evidence="1">Cell inner membrane</location>
        <topology evidence="1">Multi-pass membrane protein</topology>
    </subcellularLocation>
    <subcellularLocation>
        <location evidence="9">Cell membrane</location>
        <topology evidence="9">Multi-pass membrane protein</topology>
    </subcellularLocation>
</comment>
<dbReference type="Pfam" id="PF06750">
    <property type="entry name" value="A24_N_bact"/>
    <property type="match status" value="1"/>
</dbReference>
<comment type="catalytic activity">
    <reaction evidence="9">
        <text>Typically cleaves a -Gly-|-Phe- bond to release an N-terminal, basic peptide of 5-8 residues from type IV prepilin, and then N-methylates the new N-terminal amino group, the methyl donor being S-adenosyl-L-methionine.</text>
        <dbReference type="EC" id="3.4.23.43"/>
    </reaction>
</comment>
<evidence type="ECO:0000256" key="5">
    <source>
        <dbReference type="ARBA" id="ARBA00022692"/>
    </source>
</evidence>
<proteinExistence type="inferred from homology"/>
<dbReference type="EC" id="3.4.23.43" evidence="9"/>
<keyword evidence="14" id="KW-1185">Reference proteome</keyword>
<dbReference type="InterPro" id="IPR050882">
    <property type="entry name" value="Prepilin_peptidase/N-MTase"/>
</dbReference>
<dbReference type="PRINTS" id="PR00864">
    <property type="entry name" value="PREPILNPTASE"/>
</dbReference>
<dbReference type="PANTHER" id="PTHR30487">
    <property type="entry name" value="TYPE 4 PREPILIN-LIKE PROTEINS LEADER PEPTIDE-PROCESSING ENZYME"/>
    <property type="match status" value="1"/>
</dbReference>
<dbReference type="EMBL" id="FMYU01000001">
    <property type="protein sequence ID" value="SDB95112.1"/>
    <property type="molecule type" value="Genomic_DNA"/>
</dbReference>
<evidence type="ECO:0000256" key="4">
    <source>
        <dbReference type="ARBA" id="ARBA00022519"/>
    </source>
</evidence>
<dbReference type="EC" id="2.1.1.-" evidence="9"/>
<feature type="transmembrane region" description="Helical" evidence="10">
    <location>
        <begin position="195"/>
        <end position="215"/>
    </location>
</feature>
<keyword evidence="3" id="KW-1003">Cell membrane</keyword>
<gene>
    <name evidence="13" type="ORF">SAMN05660835_00023</name>
</gene>
<dbReference type="Pfam" id="PF01478">
    <property type="entry name" value="Peptidase_A24"/>
    <property type="match status" value="1"/>
</dbReference>
<evidence type="ECO:0000256" key="7">
    <source>
        <dbReference type="ARBA" id="ARBA00023136"/>
    </source>
</evidence>
<dbReference type="GO" id="GO:0008168">
    <property type="term" value="F:methyltransferase activity"/>
    <property type="evidence" value="ECO:0007669"/>
    <property type="project" value="UniProtKB-KW"/>
</dbReference>
<evidence type="ECO:0000256" key="6">
    <source>
        <dbReference type="ARBA" id="ARBA00022989"/>
    </source>
</evidence>
<evidence type="ECO:0000259" key="12">
    <source>
        <dbReference type="Pfam" id="PF06750"/>
    </source>
</evidence>
<evidence type="ECO:0000313" key="13">
    <source>
        <dbReference type="EMBL" id="SDB95112.1"/>
    </source>
</evidence>
<keyword evidence="9" id="KW-0511">Multifunctional enzyme</keyword>
<feature type="transmembrane region" description="Helical" evidence="10">
    <location>
        <begin position="6"/>
        <end position="24"/>
    </location>
</feature>
<keyword evidence="9" id="KW-0645">Protease</keyword>